<protein>
    <recommendedName>
        <fullName evidence="1">BON domain-containing protein</fullName>
    </recommendedName>
</protein>
<organism evidence="2 3">
    <name type="scientific">Methylobacterium goesingense</name>
    <dbReference type="NCBI Taxonomy" id="243690"/>
    <lineage>
        <taxon>Bacteria</taxon>
        <taxon>Pseudomonadati</taxon>
        <taxon>Pseudomonadota</taxon>
        <taxon>Alphaproteobacteria</taxon>
        <taxon>Hyphomicrobiales</taxon>
        <taxon>Methylobacteriaceae</taxon>
        <taxon>Methylobacterium</taxon>
    </lineage>
</organism>
<dbReference type="EMBL" id="JBEPMM010000017">
    <property type="protein sequence ID" value="MET3694748.1"/>
    <property type="molecule type" value="Genomic_DNA"/>
</dbReference>
<dbReference type="PROSITE" id="PS50914">
    <property type="entry name" value="BON"/>
    <property type="match status" value="1"/>
</dbReference>
<keyword evidence="3" id="KW-1185">Reference proteome</keyword>
<feature type="domain" description="BON" evidence="1">
    <location>
        <begin position="2"/>
        <end position="74"/>
    </location>
</feature>
<gene>
    <name evidence="2" type="ORF">ABID43_004311</name>
</gene>
<reference evidence="2 3" key="1">
    <citation type="submission" date="2024-06" db="EMBL/GenBank/DDBJ databases">
        <title>Genomic Encyclopedia of Type Strains, Phase IV (KMG-IV): sequencing the most valuable type-strain genomes for metagenomic binning, comparative biology and taxonomic classification.</title>
        <authorList>
            <person name="Goeker M."/>
        </authorList>
    </citation>
    <scope>NUCLEOTIDE SEQUENCE [LARGE SCALE GENOMIC DNA]</scope>
    <source>
        <strain evidence="2 3">DSM 21331</strain>
    </source>
</reference>
<dbReference type="Pfam" id="PF04972">
    <property type="entry name" value="BON"/>
    <property type="match status" value="1"/>
</dbReference>
<evidence type="ECO:0000259" key="1">
    <source>
        <dbReference type="PROSITE" id="PS50914"/>
    </source>
</evidence>
<proteinExistence type="predicted"/>
<dbReference type="RefSeq" id="WP_238279782.1">
    <property type="nucleotide sequence ID" value="NZ_BPQL01000066.1"/>
</dbReference>
<evidence type="ECO:0000313" key="3">
    <source>
        <dbReference type="Proteomes" id="UP001549145"/>
    </source>
</evidence>
<dbReference type="InterPro" id="IPR007055">
    <property type="entry name" value="BON_dom"/>
</dbReference>
<sequence length="98" mass="10692">MNDESLRQRIVEAFDFALSIDTAHTGVAVDKGIVTRTGHVGSDSEHVVAENAARTVRGMVDAITVTDAEVILVGKPHAWHAPQPRRERRMVCTPSMTT</sequence>
<dbReference type="Proteomes" id="UP001549145">
    <property type="component" value="Unassembled WGS sequence"/>
</dbReference>
<name>A0ABV2LA68_9HYPH</name>
<comment type="caution">
    <text evidence="2">The sequence shown here is derived from an EMBL/GenBank/DDBJ whole genome shotgun (WGS) entry which is preliminary data.</text>
</comment>
<dbReference type="Gene3D" id="3.30.1340.30">
    <property type="match status" value="1"/>
</dbReference>
<accession>A0ABV2LA68</accession>
<evidence type="ECO:0000313" key="2">
    <source>
        <dbReference type="EMBL" id="MET3694748.1"/>
    </source>
</evidence>